<dbReference type="InterPro" id="IPR041480">
    <property type="entry name" value="CIDR1_gamma"/>
</dbReference>
<dbReference type="Pfam" id="PF03011">
    <property type="entry name" value="PFEMP"/>
    <property type="match status" value="2"/>
</dbReference>
<feature type="compositionally biased region" description="Pro residues" evidence="1">
    <location>
        <begin position="1721"/>
        <end position="1734"/>
    </location>
</feature>
<name>A0A2I0BNU6_PLAFO</name>
<dbReference type="EMBL" id="QFXU01000023">
    <property type="protein sequence ID" value="KAF4326746.1"/>
    <property type="molecule type" value="Genomic_DNA"/>
</dbReference>
<accession>A0A2I0BNU6</accession>
<feature type="compositionally biased region" description="Basic and acidic residues" evidence="1">
    <location>
        <begin position="13"/>
        <end position="25"/>
    </location>
</feature>
<dbReference type="Proteomes" id="UP000754359">
    <property type="component" value="Unassembled WGS sequence"/>
</dbReference>
<dbReference type="GO" id="GO:0016020">
    <property type="term" value="C:membrane"/>
    <property type="evidence" value="ECO:0007669"/>
    <property type="project" value="InterPro"/>
</dbReference>
<feature type="region of interest" description="Disordered" evidence="1">
    <location>
        <begin position="1177"/>
        <end position="1196"/>
    </location>
</feature>
<dbReference type="SMR" id="A0A2I0BNU6"/>
<dbReference type="FunFam" id="1.20.58.830:FF:000009">
    <property type="entry name" value="Erythrocyte membrane protein 1, PfEMP1"/>
    <property type="match status" value="1"/>
</dbReference>
<feature type="domain" description="Duffy-antigen binding" evidence="3">
    <location>
        <begin position="939"/>
        <end position="1153"/>
    </location>
</feature>
<feature type="domain" description="Cysteine-rich interdomain region 1 gamma" evidence="6">
    <location>
        <begin position="1433"/>
        <end position="1482"/>
    </location>
</feature>
<feature type="compositionally biased region" description="Low complexity" evidence="1">
    <location>
        <begin position="1182"/>
        <end position="1196"/>
    </location>
</feature>
<evidence type="ECO:0000259" key="4">
    <source>
        <dbReference type="Pfam" id="PF15445"/>
    </source>
</evidence>
<feature type="compositionally biased region" description="Basic and acidic residues" evidence="1">
    <location>
        <begin position="877"/>
        <end position="887"/>
    </location>
</feature>
<feature type="compositionally biased region" description="Basic and acidic residues" evidence="1">
    <location>
        <begin position="778"/>
        <end position="788"/>
    </location>
</feature>
<feature type="region of interest" description="Disordered" evidence="1">
    <location>
        <begin position="960"/>
        <end position="985"/>
    </location>
</feature>
<feature type="compositionally biased region" description="Basic and acidic residues" evidence="1">
    <location>
        <begin position="841"/>
        <end position="855"/>
    </location>
</feature>
<comment type="caution">
    <text evidence="9">The sequence shown here is derived from an EMBL/GenBank/DDBJ whole genome shotgun (WGS) entry which is preliminary data.</text>
</comment>
<evidence type="ECO:0000259" key="3">
    <source>
        <dbReference type="Pfam" id="PF05424"/>
    </source>
</evidence>
<dbReference type="GO" id="GO:0046789">
    <property type="term" value="F:host cell surface receptor binding"/>
    <property type="evidence" value="ECO:0007669"/>
    <property type="project" value="InterPro"/>
</dbReference>
<dbReference type="Pfam" id="PF18562">
    <property type="entry name" value="CIDR1_gamma"/>
    <property type="match status" value="1"/>
</dbReference>
<dbReference type="InterPro" id="IPR029210">
    <property type="entry name" value="PfEMP1_NTS"/>
</dbReference>
<feature type="region of interest" description="Disordered" evidence="1">
    <location>
        <begin position="1"/>
        <end position="25"/>
    </location>
</feature>
<organism evidence="9 10">
    <name type="scientific">Plasmodium falciparum (isolate NF54)</name>
    <dbReference type="NCBI Taxonomy" id="5843"/>
    <lineage>
        <taxon>Eukaryota</taxon>
        <taxon>Sar</taxon>
        <taxon>Alveolata</taxon>
        <taxon>Apicomplexa</taxon>
        <taxon>Aconoidasida</taxon>
        <taxon>Haemosporida</taxon>
        <taxon>Plasmodiidae</taxon>
        <taxon>Plasmodium</taxon>
        <taxon>Plasmodium (Laverania)</taxon>
    </lineage>
</organism>
<dbReference type="Pfam" id="PF15445">
    <property type="entry name" value="ATS"/>
    <property type="match status" value="1"/>
</dbReference>
<dbReference type="Pfam" id="PF05424">
    <property type="entry name" value="Duffy_binding"/>
    <property type="match status" value="2"/>
</dbReference>
<evidence type="ECO:0000313" key="8">
    <source>
        <dbReference type="EMBL" id="KAF4326746.1"/>
    </source>
</evidence>
<dbReference type="Gene3D" id="1.20.58.1930">
    <property type="match status" value="1"/>
</dbReference>
<feature type="domain" description="Duffy-antigen binding" evidence="3">
    <location>
        <begin position="122"/>
        <end position="329"/>
    </location>
</feature>
<feature type="domain" description="Plasmodium falciparum erythrocyte membrane protein-1 N-terminal segment" evidence="5">
    <location>
        <begin position="18"/>
        <end position="54"/>
    </location>
</feature>
<evidence type="ECO:0000313" key="10">
    <source>
        <dbReference type="Proteomes" id="UP000232684"/>
    </source>
</evidence>
<dbReference type="Pfam" id="PF22672">
    <property type="entry name" value="DBL_C"/>
    <property type="match status" value="2"/>
</dbReference>
<feature type="compositionally biased region" description="Polar residues" evidence="1">
    <location>
        <begin position="1636"/>
        <end position="1651"/>
    </location>
</feature>
<evidence type="ECO:0000259" key="6">
    <source>
        <dbReference type="Pfam" id="PF18562"/>
    </source>
</evidence>
<dbReference type="FunFam" id="1.20.58.1930:FF:000001">
    <property type="entry name" value="Erythrocyte membrane protein 1, PfEMP1"/>
    <property type="match status" value="1"/>
</dbReference>
<dbReference type="FunFam" id="1.20.1310.20:FF:000018">
    <property type="entry name" value="Erythrocyte membrane protein 1, PfEMP1"/>
    <property type="match status" value="1"/>
</dbReference>
<dbReference type="EMBL" id="NYMT01000019">
    <property type="protein sequence ID" value="PKC42087.1"/>
    <property type="molecule type" value="Genomic_DNA"/>
</dbReference>
<feature type="domain" description="Duffy-binding-like" evidence="7">
    <location>
        <begin position="333"/>
        <end position="485"/>
    </location>
</feature>
<dbReference type="InterPro" id="IPR029211">
    <property type="entry name" value="PfEMP1_ATS"/>
</dbReference>
<dbReference type="Gene3D" id="1.20.1310.20">
    <property type="entry name" value="Duffy-antigen binding domain"/>
    <property type="match status" value="2"/>
</dbReference>
<feature type="domain" description="Duffy-binding-like" evidence="2">
    <location>
        <begin position="1500"/>
        <end position="1641"/>
    </location>
</feature>
<dbReference type="InterPro" id="IPR044932">
    <property type="entry name" value="PfEMP1_ATS_sf"/>
</dbReference>
<dbReference type="Proteomes" id="UP000232684">
    <property type="component" value="Unassembled WGS sequence"/>
</dbReference>
<dbReference type="InterPro" id="IPR042202">
    <property type="entry name" value="Duffy-ag-bd_sf"/>
</dbReference>
<protein>
    <submittedName>
        <fullName evidence="9">Erythrocyte membrane protein 1</fullName>
    </submittedName>
</protein>
<feature type="domain" description="Plasmodium falciparum erythrocyte membrane protein 1 acidic terminal segment" evidence="4">
    <location>
        <begin position="1747"/>
        <end position="2215"/>
    </location>
</feature>
<dbReference type="Gene3D" id="1.10.1900.40">
    <property type="entry name" value="Acidic terminal segments, variant surface antigen of PfEMP1"/>
    <property type="match status" value="2"/>
</dbReference>
<proteinExistence type="predicted"/>
<dbReference type="VEuPathDB" id="PlasmoDB:PfNF54_070017100"/>
<feature type="region of interest" description="Disordered" evidence="1">
    <location>
        <begin position="768"/>
        <end position="788"/>
    </location>
</feature>
<feature type="compositionally biased region" description="Acidic residues" evidence="1">
    <location>
        <begin position="856"/>
        <end position="876"/>
    </location>
</feature>
<feature type="region of interest" description="Disordered" evidence="1">
    <location>
        <begin position="1015"/>
        <end position="1048"/>
    </location>
</feature>
<evidence type="ECO:0000259" key="2">
    <source>
        <dbReference type="Pfam" id="PF03011"/>
    </source>
</evidence>
<gene>
    <name evidence="9" type="ORF">CK202_5285</name>
    <name evidence="8" type="ORF">CYL21_5041</name>
</gene>
<feature type="compositionally biased region" description="Polar residues" evidence="1">
    <location>
        <begin position="973"/>
        <end position="985"/>
    </location>
</feature>
<sequence>MAPGGRQGDGGEDIDHQSAKHLLDSIGKIVHDQMKKEAEQRSKGELEGKLSFATVSGETGATDKPCNFDYDKLIGANDGKRHPCKKDGKGEEVPRFSDKQGAECANNRIQGNNKNSHYKDFGACAPFRRLNLCNKNFPNMNSNDSSKAKHDLLVDVCLAAKYEGDSLKHYSEKLNLTYTDSPSQLCTELARSFADIGDIIRGKDLYLGYNRKEKAQKEKLEQNLKKFFQNIDEKLPLKAKNYYTKEKDPNFLKLREDWWTANRETVWEALTCDAHGTYFHATCSDLNGDCSQAHEKCRCPKTSGGKAIKAGGDVTIVPTYFDYVPQYLRWFEEWAEDFCRKKKKYVDIVKTYCREQDKSGNQRYCSRNGYDCTKTVRARGKYRMGNQCTKCLFACNPYVEWIENQRKQFDKQVKKYKTEISDGGGRQKRDAGGTTKYEGYEKKFYDELKGNYSDVNAFLGLLNNEKACTAVKDNDGGTIHFETVGTTTTIGENGGTSDTSGTNNENEGTFYRSKYCQPCPHCGVKREGNEWKEKKKNTDQCTSGKRYKPKNNAEATNIRILKSGDGQTEIENKLNEFCDQINLDTLNSGVNSAGGGGGGRSGSQELYQEWKCYKGDDVVKVENKDEEEDEEENVQKVKDAGGLCILKNERSETNSQNHPYDIQKTYNDFFNFWVAHVLKDSIHWRTKKIKGCLSNGAKIRCNKKNKCNNDCGCFERWVKQKKDEWKPIKQHFYTQEDIVKKGPFMTLTHDYVLEGVLELEFLKGDSEEDFEADSSEDSQSRDEDAQETKRIKDMFEKKKKKNKDEVASNEETIIDFMLDEELNDAKQCIEKHTCPPQEGLARSESDTQRDTHSDDVEAEEEDEEEEEDDVGAEGESETVKDTEAPVETKKDVDVCKIVEQALNNMENLNAACTLKYGPKAPTSWKCIPSGSDSSSSGAICVPPRRRRLYVGKLEQWANKHNTDASEARGSEAPSPSGTDTHTQPDPQKALLKAFVESAAVETFFLWHRYKEEKKKPQEGGLPLLGTGDSVDGEEEEQPPQNELNGGKIPNDFLRQMFYTLADYKDILDGKNIVADILNGSSGSDKDMVEREKTIKEKIKIFFEQNGNKEAAPRGSTQTQPSEKLKSWWSQNGEYIWKGMVCALTYEENGARGTDGKTTLKRNDDVYEKFFGKPSDSSILPVTGSTPTGTAATPNGTTGTYTTQYQYDSVTIGASGTGAKSDDTINNPTLKDFVLRPPYFRYLEEWGETFCRQRTRMLEKIKDDCKVGQGNGKNGDKVCSGYGEECKIEDISKEGLFADLKCPSCAISCSSYRKWIKGKKTQYEKQKDRYKTEIDQAKSDNEFCATLKSLSDAAQFLERLGPCKKDNASGEGKKFFENEGEAFTPATNCKPCPEFKINCKNGKCKSGDGDTKEKCNEKTTIDVNDIENKTDVNNIVMLVSDDNKNKSETVLEACIEAGIFKGIRKEEWKCRNECGLDVCGLKKGDNNGKLDDKQIILIRALIKRWLEYFLEDYNKIRKKLKSCTEKGEGSPCIKDCKKKCDCVKAWINLKTKEWEEIKKPYLEQYKNGYGENYNVKTILEKFQDQPEFKKAIGPCPNLGQFEDSIHCNGAARSENGKKRDIVECLLQKLEKKAEKCQNQNETACDTPSTCDKNLTPDVEDDDEEPYEDLLLQETEEKPEEAKKKMMPKICEGVIPKEEVKDKDGCKPAAAPSAETDKEKPVPKPPSQPTNPPNPFEHPAVIPALMSSTIMWSVGIGFAAFTYFYLKKKTKASVGNLFQILQIPKGDYDIPTLKSSNRYIPYASDRYKGKTYIYMEGDSSGDEKYAFMSDTTDVTSSESEYEELDINDMYVPGSPKYKTLIEVVLEPSKRDTMSTQSDIPLNDKLDSNKLTDEEWNKLKQDFISILQNPQNDLPQNNISGNIQMDTHPSVSILHDDMEEKPFITSIHDRDLHNGEEVTYNINLDDHKNMNFSTNHDNIPPKNNQNDLYTGIDLINDSISGNHNVDIYDELLKRKENELFGTNHTKHTTTNSITKKTHNDPIVNQINLFHKWLDRHKNMCEQWDKHKKEELLDKLKKEWEQDYNNNSDDIHTSDNNIVSTVNHVFNTDVSIQIDMDDPNPVNPFTNMYTNSDNSTMDNILNGMEKHREPYFYDIYEDDITYFDIDDEKTPMGDIYVDHNNVNSNNMDVPNKVHIEMNIVNNKKEIFEEEYPISDIWNI</sequence>
<dbReference type="InterPro" id="IPR004258">
    <property type="entry name" value="DBL"/>
</dbReference>
<evidence type="ECO:0000259" key="7">
    <source>
        <dbReference type="Pfam" id="PF22672"/>
    </source>
</evidence>
<dbReference type="FunFam" id="1.20.58.830:FF:000001">
    <property type="entry name" value="Erythrocyte membrane protein 1, PfEMP1"/>
    <property type="match status" value="1"/>
</dbReference>
<feature type="region of interest" description="Disordered" evidence="1">
    <location>
        <begin position="1636"/>
        <end position="1664"/>
    </location>
</feature>
<dbReference type="Gene3D" id="1.20.58.830">
    <property type="match status" value="3"/>
</dbReference>
<reference evidence="9 10" key="1">
    <citation type="submission" date="2017-11" db="EMBL/GenBank/DDBJ databases">
        <title>Plasmodium falciparum NF54 genome assembly.</title>
        <authorList>
            <person name="Bryant J.M."/>
            <person name="Baumgarten S."/>
            <person name="Scheidig-Benatar C."/>
            <person name="Scherf A."/>
        </authorList>
    </citation>
    <scope>NUCLEOTIDE SEQUENCE [LARGE SCALE GENOMIC DNA]</scope>
    <source>
        <strain evidence="9">NF54</strain>
    </source>
</reference>
<feature type="region of interest" description="Disordered" evidence="1">
    <location>
        <begin position="833"/>
        <end position="887"/>
    </location>
</feature>
<dbReference type="FunFam" id="1.20.58.830:FF:000004">
    <property type="entry name" value="Erythrocyte membrane protein 1, PfEMP1"/>
    <property type="match status" value="1"/>
</dbReference>
<dbReference type="InterPro" id="IPR054595">
    <property type="entry name" value="DBL_C"/>
</dbReference>
<dbReference type="InterPro" id="IPR008602">
    <property type="entry name" value="Duffy-antigen-binding"/>
</dbReference>
<dbReference type="SUPFAM" id="SSF140924">
    <property type="entry name" value="Duffy binding domain-like"/>
    <property type="match status" value="4"/>
</dbReference>
<evidence type="ECO:0000256" key="1">
    <source>
        <dbReference type="SAM" id="MobiDB-lite"/>
    </source>
</evidence>
<evidence type="ECO:0000259" key="5">
    <source>
        <dbReference type="Pfam" id="PF15447"/>
    </source>
</evidence>
<evidence type="ECO:0000313" key="11">
    <source>
        <dbReference type="Proteomes" id="UP000754359"/>
    </source>
</evidence>
<dbReference type="FunFam" id="1.10.1900.40:FF:000001">
    <property type="entry name" value="Erythrocyte membrane protein 1"/>
    <property type="match status" value="1"/>
</dbReference>
<feature type="domain" description="Duffy-binding-like" evidence="2">
    <location>
        <begin position="669"/>
        <end position="834"/>
    </location>
</feature>
<feature type="region of interest" description="Disordered" evidence="1">
    <location>
        <begin position="1699"/>
        <end position="1734"/>
    </location>
</feature>
<dbReference type="Pfam" id="PF15447">
    <property type="entry name" value="NTS"/>
    <property type="match status" value="1"/>
</dbReference>
<feature type="compositionally biased region" description="Basic and acidic residues" evidence="1">
    <location>
        <begin position="960"/>
        <end position="969"/>
    </location>
</feature>
<dbReference type="FunFam" id="1.10.1900.40:FF:000007">
    <property type="entry name" value="Erythrocyte membrane protein 1"/>
    <property type="match status" value="1"/>
</dbReference>
<reference evidence="8 11" key="2">
    <citation type="submission" date="2018-05" db="EMBL/GenBank/DDBJ databases">
        <title>Genome assembly of Plasmodium falciparum NF54 DiCre.</title>
        <authorList>
            <person name="Baumgarten S."/>
            <person name="Treeck M."/>
            <person name="Scherf A."/>
        </authorList>
    </citation>
    <scope>NUCLEOTIDE SEQUENCE [LARGE SCALE GENOMIC DNA]</scope>
    <source>
        <strain evidence="8">NF54</strain>
    </source>
</reference>
<feature type="domain" description="Duffy-binding-like" evidence="7">
    <location>
        <begin position="1244"/>
        <end position="1384"/>
    </location>
</feature>
<evidence type="ECO:0000313" key="9">
    <source>
        <dbReference type="EMBL" id="PKC42087.1"/>
    </source>
</evidence>